<dbReference type="Pfam" id="PF13966">
    <property type="entry name" value="zf-RVT"/>
    <property type="match status" value="1"/>
</dbReference>
<dbReference type="Proteomes" id="UP001497516">
    <property type="component" value="Chromosome 7"/>
</dbReference>
<gene>
    <name evidence="2" type="ORF">LTRI10_LOCUS42027</name>
</gene>
<name>A0AAV2FWS4_9ROSI</name>
<protein>
    <recommendedName>
        <fullName evidence="1">Reverse transcriptase zinc-binding domain-containing protein</fullName>
    </recommendedName>
</protein>
<evidence type="ECO:0000313" key="3">
    <source>
        <dbReference type="Proteomes" id="UP001497516"/>
    </source>
</evidence>
<evidence type="ECO:0000259" key="1">
    <source>
        <dbReference type="Pfam" id="PF13966"/>
    </source>
</evidence>
<reference evidence="2 3" key="1">
    <citation type="submission" date="2024-04" db="EMBL/GenBank/DDBJ databases">
        <authorList>
            <person name="Fracassetti M."/>
        </authorList>
    </citation>
    <scope>NUCLEOTIDE SEQUENCE [LARGE SCALE GENOMIC DNA]</scope>
</reference>
<feature type="domain" description="Reverse transcriptase zinc-binding" evidence="1">
    <location>
        <begin position="6"/>
        <end position="77"/>
    </location>
</feature>
<sequence length="145" mass="16619">MGIFKAKGAPAPWCSLVWKDLSPQRDKFLVWLVVKNFITTCDKVASWGGSGLFSCLFCPCSLETRDHLFGGCVVYKELYAGLLAKAFPRTPSDDWNIELQWASNDLKGKQLRNQAAKAIWRAMISTIWRERYSLKMEDPRRASRR</sequence>
<accession>A0AAV2FWS4</accession>
<evidence type="ECO:0000313" key="2">
    <source>
        <dbReference type="EMBL" id="CAL1401993.1"/>
    </source>
</evidence>
<dbReference type="EMBL" id="OZ034820">
    <property type="protein sequence ID" value="CAL1401993.1"/>
    <property type="molecule type" value="Genomic_DNA"/>
</dbReference>
<dbReference type="InterPro" id="IPR026960">
    <property type="entry name" value="RVT-Znf"/>
</dbReference>
<proteinExistence type="predicted"/>
<organism evidence="2 3">
    <name type="scientific">Linum trigynum</name>
    <dbReference type="NCBI Taxonomy" id="586398"/>
    <lineage>
        <taxon>Eukaryota</taxon>
        <taxon>Viridiplantae</taxon>
        <taxon>Streptophyta</taxon>
        <taxon>Embryophyta</taxon>
        <taxon>Tracheophyta</taxon>
        <taxon>Spermatophyta</taxon>
        <taxon>Magnoliopsida</taxon>
        <taxon>eudicotyledons</taxon>
        <taxon>Gunneridae</taxon>
        <taxon>Pentapetalae</taxon>
        <taxon>rosids</taxon>
        <taxon>fabids</taxon>
        <taxon>Malpighiales</taxon>
        <taxon>Linaceae</taxon>
        <taxon>Linum</taxon>
    </lineage>
</organism>
<keyword evidence="3" id="KW-1185">Reference proteome</keyword>
<dbReference type="AlphaFoldDB" id="A0AAV2FWS4"/>